<name>A0A5M9JC72_MONFR</name>
<dbReference type="Gene3D" id="3.40.630.30">
    <property type="match status" value="1"/>
</dbReference>
<organism evidence="4 5">
    <name type="scientific">Monilinia fructicola</name>
    <name type="common">Brown rot fungus</name>
    <name type="synonym">Ciboria fructicola</name>
    <dbReference type="NCBI Taxonomy" id="38448"/>
    <lineage>
        <taxon>Eukaryota</taxon>
        <taxon>Fungi</taxon>
        <taxon>Dikarya</taxon>
        <taxon>Ascomycota</taxon>
        <taxon>Pezizomycotina</taxon>
        <taxon>Leotiomycetes</taxon>
        <taxon>Helotiales</taxon>
        <taxon>Sclerotiniaceae</taxon>
        <taxon>Monilinia</taxon>
    </lineage>
</organism>
<dbReference type="InterPro" id="IPR050680">
    <property type="entry name" value="YpeA/RimI_acetyltransf"/>
</dbReference>
<accession>A0A5M9JC72</accession>
<proteinExistence type="predicted"/>
<dbReference type="AlphaFoldDB" id="A0A5M9JC72"/>
<evidence type="ECO:0000313" key="5">
    <source>
        <dbReference type="Proteomes" id="UP000322873"/>
    </source>
</evidence>
<dbReference type="InterPro" id="IPR016181">
    <property type="entry name" value="Acyl_CoA_acyltransferase"/>
</dbReference>
<protein>
    <recommendedName>
        <fullName evidence="3">N-acetyltransferase domain-containing protein</fullName>
    </recommendedName>
</protein>
<keyword evidence="5" id="KW-1185">Reference proteome</keyword>
<dbReference type="VEuPathDB" id="FungiDB:MFRU_007g02750"/>
<sequence length="199" mass="22162">MSFEIVHISTADLVRFYVGRYKEFRLLSLQIAPEAFASKYAREVEFSDEVWYQRLANPDAGTFFAIQASKIVGTVTILGPLPDGYEPDDLDNPWQAMDDEPKSKRTTGHHRINGMFTLPEVRGQGVGRGLVEAALRYAGGEMAAQGKAFVCSVVVESDNIPARSLYEKCSFVPFKEVPYGNSNVTVMRYQVGQLNLKLA</sequence>
<comment type="caution">
    <text evidence="4">The sequence shown here is derived from an EMBL/GenBank/DDBJ whole genome shotgun (WGS) entry which is preliminary data.</text>
</comment>
<dbReference type="Proteomes" id="UP000322873">
    <property type="component" value="Unassembled WGS sequence"/>
</dbReference>
<dbReference type="CDD" id="cd04301">
    <property type="entry name" value="NAT_SF"/>
    <property type="match status" value="1"/>
</dbReference>
<dbReference type="SUPFAM" id="SSF55729">
    <property type="entry name" value="Acyl-CoA N-acyltransferases (Nat)"/>
    <property type="match status" value="1"/>
</dbReference>
<evidence type="ECO:0000313" key="4">
    <source>
        <dbReference type="EMBL" id="KAA8567208.1"/>
    </source>
</evidence>
<dbReference type="EMBL" id="VICG01000011">
    <property type="protein sequence ID" value="KAA8567208.1"/>
    <property type="molecule type" value="Genomic_DNA"/>
</dbReference>
<feature type="domain" description="N-acetyltransferase" evidence="3">
    <location>
        <begin position="22"/>
        <end position="192"/>
    </location>
</feature>
<evidence type="ECO:0000256" key="1">
    <source>
        <dbReference type="ARBA" id="ARBA00022679"/>
    </source>
</evidence>
<dbReference type="GO" id="GO:0016747">
    <property type="term" value="F:acyltransferase activity, transferring groups other than amino-acyl groups"/>
    <property type="evidence" value="ECO:0007669"/>
    <property type="project" value="InterPro"/>
</dbReference>
<dbReference type="InterPro" id="IPR000182">
    <property type="entry name" value="GNAT_dom"/>
</dbReference>
<dbReference type="Pfam" id="PF00583">
    <property type="entry name" value="Acetyltransf_1"/>
    <property type="match status" value="1"/>
</dbReference>
<reference evidence="4 5" key="1">
    <citation type="submission" date="2019-06" db="EMBL/GenBank/DDBJ databases">
        <title>Genome Sequence of the Brown Rot Fungal Pathogen Monilinia fructicola.</title>
        <authorList>
            <person name="De Miccolis Angelini R.M."/>
            <person name="Landi L."/>
            <person name="Abate D."/>
            <person name="Pollastro S."/>
            <person name="Romanazzi G."/>
            <person name="Faretra F."/>
        </authorList>
    </citation>
    <scope>NUCLEOTIDE SEQUENCE [LARGE SCALE GENOMIC DNA]</scope>
    <source>
        <strain evidence="4 5">Mfrc123</strain>
    </source>
</reference>
<dbReference type="PANTHER" id="PTHR43420">
    <property type="entry name" value="ACETYLTRANSFERASE"/>
    <property type="match status" value="1"/>
</dbReference>
<keyword evidence="1" id="KW-0808">Transferase</keyword>
<evidence type="ECO:0000259" key="3">
    <source>
        <dbReference type="PROSITE" id="PS51186"/>
    </source>
</evidence>
<dbReference type="PROSITE" id="PS51186">
    <property type="entry name" value="GNAT"/>
    <property type="match status" value="1"/>
</dbReference>
<evidence type="ECO:0000256" key="2">
    <source>
        <dbReference type="ARBA" id="ARBA00023315"/>
    </source>
</evidence>
<gene>
    <name evidence="4" type="ORF">EYC84_010256</name>
</gene>
<dbReference type="OrthoDB" id="41532at2759"/>
<dbReference type="PANTHER" id="PTHR43420:SF47">
    <property type="entry name" value="N-ACETYLTRANSFERASE DOMAIN-CONTAINING PROTEIN"/>
    <property type="match status" value="1"/>
</dbReference>
<keyword evidence="2" id="KW-0012">Acyltransferase</keyword>